<dbReference type="EMBL" id="DYVY01000121">
    <property type="protein sequence ID" value="HJF94625.1"/>
    <property type="molecule type" value="Genomic_DNA"/>
</dbReference>
<reference evidence="1" key="1">
    <citation type="journal article" date="2021" name="PeerJ">
        <title>Extensive microbial diversity within the chicken gut microbiome revealed by metagenomics and culture.</title>
        <authorList>
            <person name="Gilroy R."/>
            <person name="Ravi A."/>
            <person name="Getino M."/>
            <person name="Pursley I."/>
            <person name="Horton D.L."/>
            <person name="Alikhan N.F."/>
            <person name="Baker D."/>
            <person name="Gharbi K."/>
            <person name="Hall N."/>
            <person name="Watson M."/>
            <person name="Adriaenssens E.M."/>
            <person name="Foster-Nyarko E."/>
            <person name="Jarju S."/>
            <person name="Secka A."/>
            <person name="Antonio M."/>
            <person name="Oren A."/>
            <person name="Chaudhuri R.R."/>
            <person name="La Ragione R."/>
            <person name="Hildebrand F."/>
            <person name="Pallen M.J."/>
        </authorList>
    </citation>
    <scope>NUCLEOTIDE SEQUENCE</scope>
    <source>
        <strain evidence="1">ChiSjej5B23-16112</strain>
    </source>
</reference>
<accession>A0A921I1W5</accession>
<sequence length="95" mass="11114">MKRPVFSFRPNLKDPNHRKAWEILSSVPKREKTAYLVGAILASEQASDLEEMIRRAVREEIMNRGTMADESQMEEQKMGEIPEEMFAFLEILQEE</sequence>
<dbReference type="AlphaFoldDB" id="A0A921I1W5"/>
<reference evidence="1" key="2">
    <citation type="submission" date="2021-09" db="EMBL/GenBank/DDBJ databases">
        <authorList>
            <person name="Gilroy R."/>
        </authorList>
    </citation>
    <scope>NUCLEOTIDE SEQUENCE</scope>
    <source>
        <strain evidence="1">ChiSjej5B23-16112</strain>
    </source>
</reference>
<gene>
    <name evidence="1" type="ORF">K8V82_07520</name>
</gene>
<protein>
    <submittedName>
        <fullName evidence="1">Plasmid segregation centromere-binding protein ParR</fullName>
    </submittedName>
</protein>
<name>A0A921I1W5_9FIRM</name>
<evidence type="ECO:0000313" key="2">
    <source>
        <dbReference type="Proteomes" id="UP000769156"/>
    </source>
</evidence>
<evidence type="ECO:0000313" key="1">
    <source>
        <dbReference type="EMBL" id="HJF94625.1"/>
    </source>
</evidence>
<proteinExistence type="predicted"/>
<comment type="caution">
    <text evidence="1">The sequence shown here is derived from an EMBL/GenBank/DDBJ whole genome shotgun (WGS) entry which is preliminary data.</text>
</comment>
<organism evidence="1 2">
    <name type="scientific">Lachnoclostridium phocaeense</name>
    <dbReference type="NCBI Taxonomy" id="1871021"/>
    <lineage>
        <taxon>Bacteria</taxon>
        <taxon>Bacillati</taxon>
        <taxon>Bacillota</taxon>
        <taxon>Clostridia</taxon>
        <taxon>Lachnospirales</taxon>
        <taxon>Lachnospiraceae</taxon>
    </lineage>
</organism>
<dbReference type="Proteomes" id="UP000769156">
    <property type="component" value="Unassembled WGS sequence"/>
</dbReference>